<organism evidence="2">
    <name type="scientific">marine sediment metagenome</name>
    <dbReference type="NCBI Taxonomy" id="412755"/>
    <lineage>
        <taxon>unclassified sequences</taxon>
        <taxon>metagenomes</taxon>
        <taxon>ecological metagenomes</taxon>
    </lineage>
</organism>
<evidence type="ECO:0000256" key="1">
    <source>
        <dbReference type="SAM" id="Coils"/>
    </source>
</evidence>
<dbReference type="AlphaFoldDB" id="X1KCK0"/>
<sequence length="215" mass="24728">AALAFEEERRRTDLSVDELETKVKSLEESVTRLEPLAKEVMEQEARLAELTKQRESLAEEVSVLEKQNNVLQDKVRSREKRETELSNRIRDLEDRAQSADERLNAARKDLRMLSGIGMSSDNLSAFTQRLKAMAQHHGIKPEVLSSRLMDELEQLDEGLKLDTITKAKKEELRMEQRKLLKAKEEQASISSTNENLREEGAILRAALLEEKRYIV</sequence>
<feature type="coiled-coil region" evidence="1">
    <location>
        <begin position="165"/>
        <end position="199"/>
    </location>
</feature>
<gene>
    <name evidence="2" type="ORF">S03H2_64582</name>
</gene>
<name>X1KCK0_9ZZZZ</name>
<comment type="caution">
    <text evidence="2">The sequence shown here is derived from an EMBL/GenBank/DDBJ whole genome shotgun (WGS) entry which is preliminary data.</text>
</comment>
<feature type="non-terminal residue" evidence="2">
    <location>
        <position position="1"/>
    </location>
</feature>
<reference evidence="2" key="1">
    <citation type="journal article" date="2014" name="Front. Microbiol.">
        <title>High frequency of phylogenetically diverse reductive dehalogenase-homologous genes in deep subseafloor sedimentary metagenomes.</title>
        <authorList>
            <person name="Kawai M."/>
            <person name="Futagami T."/>
            <person name="Toyoda A."/>
            <person name="Takaki Y."/>
            <person name="Nishi S."/>
            <person name="Hori S."/>
            <person name="Arai W."/>
            <person name="Tsubouchi T."/>
            <person name="Morono Y."/>
            <person name="Uchiyama I."/>
            <person name="Ito T."/>
            <person name="Fujiyama A."/>
            <person name="Inagaki F."/>
            <person name="Takami H."/>
        </authorList>
    </citation>
    <scope>NUCLEOTIDE SEQUENCE</scope>
    <source>
        <strain evidence="2">Expedition CK06-06</strain>
    </source>
</reference>
<feature type="coiled-coil region" evidence="1">
    <location>
        <begin position="9"/>
        <end position="109"/>
    </location>
</feature>
<evidence type="ECO:0000313" key="2">
    <source>
        <dbReference type="EMBL" id="GAH79788.1"/>
    </source>
</evidence>
<dbReference type="Gene3D" id="1.10.287.1490">
    <property type="match status" value="1"/>
</dbReference>
<keyword evidence="1" id="KW-0175">Coiled coil</keyword>
<dbReference type="EMBL" id="BARU01041970">
    <property type="protein sequence ID" value="GAH79788.1"/>
    <property type="molecule type" value="Genomic_DNA"/>
</dbReference>
<accession>X1KCK0</accession>
<proteinExistence type="predicted"/>
<feature type="non-terminal residue" evidence="2">
    <location>
        <position position="215"/>
    </location>
</feature>
<protein>
    <submittedName>
        <fullName evidence="2">Uncharacterized protein</fullName>
    </submittedName>
</protein>